<dbReference type="Pfam" id="PF00109">
    <property type="entry name" value="ketoacyl-synt"/>
    <property type="match status" value="1"/>
</dbReference>
<accession>E0TIW9</accession>
<evidence type="ECO:0000256" key="2">
    <source>
        <dbReference type="ARBA" id="ARBA00008467"/>
    </source>
</evidence>
<evidence type="ECO:0000256" key="11">
    <source>
        <dbReference type="PIRNR" id="PIRNR000447"/>
    </source>
</evidence>
<gene>
    <name evidence="15" type="primary">fabF</name>
    <name evidence="15" type="ordered locus">ZICARI_137</name>
</gene>
<dbReference type="InterPro" id="IPR016039">
    <property type="entry name" value="Thiolase-like"/>
</dbReference>
<dbReference type="InterPro" id="IPR014030">
    <property type="entry name" value="Ketoacyl_synth_N"/>
</dbReference>
<keyword evidence="5 11" id="KW-0444">Lipid biosynthesis</keyword>
<comment type="pathway">
    <text evidence="1 11">Lipid metabolism; fatty acid biosynthesis.</text>
</comment>
<dbReference type="InterPro" id="IPR020841">
    <property type="entry name" value="PKS_Beta-ketoAc_synthase_dom"/>
</dbReference>
<dbReference type="InterPro" id="IPR017568">
    <property type="entry name" value="3-oxoacyl-ACP_synth-2"/>
</dbReference>
<dbReference type="PANTHER" id="PTHR11712:SF336">
    <property type="entry name" value="3-OXOACYL-[ACYL-CARRIER-PROTEIN] SYNTHASE, MITOCHONDRIAL"/>
    <property type="match status" value="1"/>
</dbReference>
<evidence type="ECO:0000256" key="4">
    <source>
        <dbReference type="ARBA" id="ARBA00014657"/>
    </source>
</evidence>
<evidence type="ECO:0000313" key="15">
    <source>
        <dbReference type="EMBL" id="ADM89746.1"/>
    </source>
</evidence>
<evidence type="ECO:0000256" key="3">
    <source>
        <dbReference type="ARBA" id="ARBA00012356"/>
    </source>
</evidence>
<evidence type="ECO:0000313" key="16">
    <source>
        <dbReference type="Proteomes" id="UP000001303"/>
    </source>
</evidence>
<reference key="2">
    <citation type="submission" date="2010-08" db="EMBL/GenBank/DDBJ databases">
        <title>Functional convergence in reduced genomes of bacterial symbionts spanning 200 million years of evolution.</title>
        <authorList>
            <person name="McCutcheon J.P."/>
            <person name="Moran N.A."/>
        </authorList>
    </citation>
    <scope>NUCLEOTIDE SEQUENCE</scope>
    <source>
        <strain>CARI</strain>
    </source>
</reference>
<dbReference type="PROSITE" id="PS52004">
    <property type="entry name" value="KS3_2"/>
    <property type="match status" value="1"/>
</dbReference>
<feature type="active site" description="For beta-ketoacyl synthase activity" evidence="12">
    <location>
        <position position="167"/>
    </location>
</feature>
<comment type="catalytic activity">
    <reaction evidence="11">
        <text>a fatty acyl-[ACP] + malonyl-[ACP] + H(+) = a 3-oxoacyl-[ACP] + holo-[ACP] + CO2</text>
        <dbReference type="Rhea" id="RHEA:22836"/>
        <dbReference type="Rhea" id="RHEA-COMP:9623"/>
        <dbReference type="Rhea" id="RHEA-COMP:9685"/>
        <dbReference type="Rhea" id="RHEA-COMP:9916"/>
        <dbReference type="Rhea" id="RHEA-COMP:14125"/>
        <dbReference type="ChEBI" id="CHEBI:15378"/>
        <dbReference type="ChEBI" id="CHEBI:16526"/>
        <dbReference type="ChEBI" id="CHEBI:64479"/>
        <dbReference type="ChEBI" id="CHEBI:78449"/>
        <dbReference type="ChEBI" id="CHEBI:78776"/>
        <dbReference type="ChEBI" id="CHEBI:138651"/>
    </reaction>
</comment>
<dbReference type="FunFam" id="3.40.47.10:FF:000018">
    <property type="entry name" value="3-oxoacyl-[acyl-carrier-protein] synthase 2"/>
    <property type="match status" value="1"/>
</dbReference>
<comment type="function">
    <text evidence="11">Involved in the type II fatty acid elongation cycle. Catalyzes the elongation of a wide range of acyl-ACP by the addition of two carbons from malonyl-ACP to an acyl acceptor. Can efficiently catalyze the conversion of palmitoleoyl-ACP (cis-hexadec-9-enoyl-ACP) to cis-vaccenoyl-ACP (cis-octadec-11-enoyl-ACP), an essential step in the thermal regulation of fatty acid composition.</text>
</comment>
<dbReference type="HOGENOM" id="CLU_000022_69_2_4"/>
<dbReference type="InterPro" id="IPR014031">
    <property type="entry name" value="Ketoacyl_synth_C"/>
</dbReference>
<dbReference type="KEGG" id="zin:ZICARI_137"/>
<dbReference type="SMART" id="SM00825">
    <property type="entry name" value="PKS_KS"/>
    <property type="match status" value="1"/>
</dbReference>
<evidence type="ECO:0000256" key="10">
    <source>
        <dbReference type="ARBA" id="ARBA00023315"/>
    </source>
</evidence>
<dbReference type="NCBIfam" id="NF005589">
    <property type="entry name" value="PRK07314.1"/>
    <property type="match status" value="1"/>
</dbReference>
<dbReference type="SUPFAM" id="SSF53901">
    <property type="entry name" value="Thiolase-like"/>
    <property type="match status" value="2"/>
</dbReference>
<dbReference type="NCBIfam" id="TIGR03150">
    <property type="entry name" value="fabF"/>
    <property type="match status" value="1"/>
</dbReference>
<dbReference type="GO" id="GO:0006633">
    <property type="term" value="P:fatty acid biosynthetic process"/>
    <property type="evidence" value="ECO:0007669"/>
    <property type="project" value="UniProtKB-UniRule"/>
</dbReference>
<dbReference type="InterPro" id="IPR000794">
    <property type="entry name" value="Beta-ketoacyl_synthase"/>
</dbReference>
<evidence type="ECO:0000256" key="7">
    <source>
        <dbReference type="ARBA" id="ARBA00022832"/>
    </source>
</evidence>
<organism evidence="15 16">
    <name type="scientific">Zinderia insecticola (strain CARI)</name>
    <dbReference type="NCBI Taxonomy" id="871271"/>
    <lineage>
        <taxon>Bacteria</taxon>
        <taxon>Pseudomonadati</taxon>
        <taxon>Pseudomonadota</taxon>
        <taxon>Betaproteobacteria</taxon>
        <taxon>Burkholderiales</taxon>
        <taxon>Oxalobacteraceae</taxon>
        <taxon>Candidatus Zinderia</taxon>
    </lineage>
</organism>
<dbReference type="Gene3D" id="3.40.47.10">
    <property type="match status" value="1"/>
</dbReference>
<dbReference type="UniPathway" id="UPA00094"/>
<dbReference type="GO" id="GO:0004315">
    <property type="term" value="F:3-oxoacyl-[acyl-carrier-protein] synthase activity"/>
    <property type="evidence" value="ECO:0007669"/>
    <property type="project" value="UniProtKB-UniRule"/>
</dbReference>
<keyword evidence="8" id="KW-0443">Lipid metabolism</keyword>
<comment type="catalytic activity">
    <reaction evidence="11">
        <text>(9Z)-hexadecenoyl-[ACP] + malonyl-[ACP] + H(+) = 3-oxo-(11Z)-octadecenoyl-[ACP] + holo-[ACP] + CO2</text>
        <dbReference type="Rhea" id="RHEA:55040"/>
        <dbReference type="Rhea" id="RHEA-COMP:9623"/>
        <dbReference type="Rhea" id="RHEA-COMP:9685"/>
        <dbReference type="Rhea" id="RHEA-COMP:10800"/>
        <dbReference type="Rhea" id="RHEA-COMP:14074"/>
        <dbReference type="ChEBI" id="CHEBI:15378"/>
        <dbReference type="ChEBI" id="CHEBI:16526"/>
        <dbReference type="ChEBI" id="CHEBI:64479"/>
        <dbReference type="ChEBI" id="CHEBI:78449"/>
        <dbReference type="ChEBI" id="CHEBI:83989"/>
        <dbReference type="ChEBI" id="CHEBI:138538"/>
        <dbReference type="EC" id="2.3.1.179"/>
    </reaction>
</comment>
<keyword evidence="10 11" id="KW-0012">Acyltransferase</keyword>
<evidence type="ECO:0000256" key="13">
    <source>
        <dbReference type="RuleBase" id="RU003694"/>
    </source>
</evidence>
<proteinExistence type="inferred from homology"/>
<dbReference type="PANTHER" id="PTHR11712">
    <property type="entry name" value="POLYKETIDE SYNTHASE-RELATED"/>
    <property type="match status" value="1"/>
</dbReference>
<dbReference type="EC" id="2.3.1.179" evidence="3 11"/>
<evidence type="ECO:0000256" key="12">
    <source>
        <dbReference type="PIRSR" id="PIRSR000447-1"/>
    </source>
</evidence>
<dbReference type="Proteomes" id="UP000001303">
    <property type="component" value="Chromosome"/>
</dbReference>
<dbReference type="STRING" id="871271.ZICARI_137"/>
<keyword evidence="16" id="KW-1185">Reference proteome</keyword>
<dbReference type="EMBL" id="CP002161">
    <property type="protein sequence ID" value="ADM89746.1"/>
    <property type="molecule type" value="Genomic_DNA"/>
</dbReference>
<keyword evidence="9 11" id="KW-0275">Fatty acid biosynthesis</keyword>
<name>E0TIW9_ZINIC</name>
<evidence type="ECO:0000256" key="9">
    <source>
        <dbReference type="ARBA" id="ARBA00023160"/>
    </source>
</evidence>
<dbReference type="PIRSF" id="PIRSF000447">
    <property type="entry name" value="KAS_II"/>
    <property type="match status" value="1"/>
</dbReference>
<dbReference type="AlphaFoldDB" id="E0TIW9"/>
<keyword evidence="6 11" id="KW-0808">Transferase</keyword>
<evidence type="ECO:0000259" key="14">
    <source>
        <dbReference type="PROSITE" id="PS52004"/>
    </source>
</evidence>
<keyword evidence="7" id="KW-0276">Fatty acid metabolism</keyword>
<protein>
    <recommendedName>
        <fullName evidence="4 11">3-oxoacyl-[acyl-carrier-protein] synthase 2</fullName>
        <ecNumber evidence="3 11">2.3.1.179</ecNumber>
    </recommendedName>
</protein>
<evidence type="ECO:0000256" key="6">
    <source>
        <dbReference type="ARBA" id="ARBA00022679"/>
    </source>
</evidence>
<comment type="similarity">
    <text evidence="2 11 13">Belongs to the thiolase-like superfamily. Beta-ketoacyl-ACP synthases family.</text>
</comment>
<evidence type="ECO:0000256" key="5">
    <source>
        <dbReference type="ARBA" id="ARBA00022516"/>
    </source>
</evidence>
<sequence>MFKNFNKKVVITGIGCISPIGNNIKKMWNSLINGKIGINKIKKFNNLDLPIKIAGEIKSFNINKYLNKNDSIRMDKFLHYGIAASLQAINDSKINYEYKNLNKIGIIIGTGIGNLSIIEKTFKKIIYKNIKNINPFFISSTIINIISGYLSIKYGFTGPNLSISTSCATSTYCISTAYNMIKNNNADIVITGGSESIITPLGISGFLSSNILSNFKNPKNASRPFDKNRNGFVLSEGSGIIILENYNNALKRKSKIYSEISGYGISNSINHIIKPDLYGPINCIYNSLKKSKKNINEIQCINAHATSTKIGDKNETNIIKLIFKNYSYKLIVNASKSSIGHLLGASGVLESIISILSLHYQIIPPTNNIYNQDPECDLDYCKIKYRKIKIKNILKNSFGFGGSNISIIFSKI</sequence>
<feature type="domain" description="Ketosynthase family 3 (KS3)" evidence="14">
    <location>
        <begin position="6"/>
        <end position="411"/>
    </location>
</feature>
<reference evidence="15 16" key="1">
    <citation type="journal article" date="2010" name="Genome Biol. Evol.">
        <title>Functional convergence in reduced genomes of bacterial symbionts spanning 200 My of evolution.</title>
        <authorList>
            <person name="McCutcheon J.P."/>
            <person name="Moran N.A."/>
        </authorList>
    </citation>
    <scope>NUCLEOTIDE SEQUENCE [LARGE SCALE GENOMIC DNA]</scope>
    <source>
        <strain evidence="15 16">CARI</strain>
    </source>
</reference>
<dbReference type="CDD" id="cd00834">
    <property type="entry name" value="KAS_I_II"/>
    <property type="match status" value="1"/>
</dbReference>
<evidence type="ECO:0000256" key="8">
    <source>
        <dbReference type="ARBA" id="ARBA00023098"/>
    </source>
</evidence>
<dbReference type="Pfam" id="PF02801">
    <property type="entry name" value="Ketoacyl-synt_C"/>
    <property type="match status" value="1"/>
</dbReference>
<evidence type="ECO:0000256" key="1">
    <source>
        <dbReference type="ARBA" id="ARBA00005194"/>
    </source>
</evidence>